<keyword evidence="3" id="KW-0732">Signal</keyword>
<dbReference type="PROSITE" id="PS01039">
    <property type="entry name" value="SBP_BACTERIAL_3"/>
    <property type="match status" value="1"/>
</dbReference>
<evidence type="ECO:0000256" key="2">
    <source>
        <dbReference type="ARBA" id="ARBA00010333"/>
    </source>
</evidence>
<evidence type="ECO:0000256" key="3">
    <source>
        <dbReference type="ARBA" id="ARBA00022729"/>
    </source>
</evidence>
<protein>
    <submittedName>
        <fullName evidence="7">ABC transporter substrate-binding protein</fullName>
    </submittedName>
</protein>
<dbReference type="SMART" id="SM00062">
    <property type="entry name" value="PBPb"/>
    <property type="match status" value="1"/>
</dbReference>
<dbReference type="SUPFAM" id="SSF53850">
    <property type="entry name" value="Periplasmic binding protein-like II"/>
    <property type="match status" value="1"/>
</dbReference>
<sequence>MTALSARRRTLAAGAVLVAGALLLTGCGDDDKKDDVKSTPSGGTAPTSAGASAPPAGGALFVKLPKQYQDSKVVKIGSEVAYPPVEFKDKDGKTFIGFDIDLAKAIGEKLGVKVEIEDMTFGSLITGLDSKRIDLIMSAMSDNKDRQTGMDEGKKVGDGIDFVDYFNAGGSILVKKGNPQNIKTLDDLCGKTVALQKATTHEETANKQSDKCKADGKGAITIQAYEHDNEALLRVKQGAAAADISDFPVAAYAAQTGGDGNDFEVVGEQIDPGPYGIGVAKNNSQLRDVVKEAVEQLIADGTYGKILEKWNVKQGAVTEVKINGGS</sequence>
<feature type="domain" description="Solute-binding protein family 3/N-terminal" evidence="6">
    <location>
        <begin position="73"/>
        <end position="314"/>
    </location>
</feature>
<comment type="caution">
    <text evidence="7">The sequence shown here is derived from an EMBL/GenBank/DDBJ whole genome shotgun (WGS) entry which is preliminary data.</text>
</comment>
<dbReference type="PANTHER" id="PTHR35936:SF17">
    <property type="entry name" value="ARGININE-BINDING EXTRACELLULAR PROTEIN ARTP"/>
    <property type="match status" value="1"/>
</dbReference>
<reference evidence="7 8" key="1">
    <citation type="submission" date="2024-06" db="EMBL/GenBank/DDBJ databases">
        <title>The Natural Products Discovery Center: Release of the First 8490 Sequenced Strains for Exploring Actinobacteria Biosynthetic Diversity.</title>
        <authorList>
            <person name="Kalkreuter E."/>
            <person name="Kautsar S.A."/>
            <person name="Yang D."/>
            <person name="Bader C.D."/>
            <person name="Teijaro C.N."/>
            <person name="Fluegel L."/>
            <person name="Davis C.M."/>
            <person name="Simpson J.R."/>
            <person name="Lauterbach L."/>
            <person name="Steele A.D."/>
            <person name="Gui C."/>
            <person name="Meng S."/>
            <person name="Li G."/>
            <person name="Viehrig K."/>
            <person name="Ye F."/>
            <person name="Su P."/>
            <person name="Kiefer A.F."/>
            <person name="Nichols A."/>
            <person name="Cepeda A.J."/>
            <person name="Yan W."/>
            <person name="Fan B."/>
            <person name="Jiang Y."/>
            <person name="Adhikari A."/>
            <person name="Zheng C.-J."/>
            <person name="Schuster L."/>
            <person name="Cowan T.M."/>
            <person name="Smanski M.J."/>
            <person name="Chevrette M.G."/>
            <person name="De Carvalho L.P.S."/>
            <person name="Shen B."/>
        </authorList>
    </citation>
    <scope>NUCLEOTIDE SEQUENCE [LARGE SCALE GENOMIC DNA]</scope>
    <source>
        <strain evidence="7 8">NPDC048946</strain>
    </source>
</reference>
<gene>
    <name evidence="7" type="ORF">AB0C36_02760</name>
</gene>
<dbReference type="Gene3D" id="3.40.190.10">
    <property type="entry name" value="Periplasmic binding protein-like II"/>
    <property type="match status" value="2"/>
</dbReference>
<feature type="compositionally biased region" description="Low complexity" evidence="5">
    <location>
        <begin position="38"/>
        <end position="52"/>
    </location>
</feature>
<evidence type="ECO:0000259" key="6">
    <source>
        <dbReference type="SMART" id="SM00062"/>
    </source>
</evidence>
<dbReference type="PROSITE" id="PS51257">
    <property type="entry name" value="PROKAR_LIPOPROTEIN"/>
    <property type="match status" value="1"/>
</dbReference>
<comment type="subcellular location">
    <subcellularLocation>
        <location evidence="1">Cell envelope</location>
    </subcellularLocation>
</comment>
<evidence type="ECO:0000256" key="5">
    <source>
        <dbReference type="SAM" id="MobiDB-lite"/>
    </source>
</evidence>
<evidence type="ECO:0000313" key="7">
    <source>
        <dbReference type="EMBL" id="MEU8132408.1"/>
    </source>
</evidence>
<organism evidence="7 8">
    <name type="scientific">Streptodolium elevatio</name>
    <dbReference type="NCBI Taxonomy" id="3157996"/>
    <lineage>
        <taxon>Bacteria</taxon>
        <taxon>Bacillati</taxon>
        <taxon>Actinomycetota</taxon>
        <taxon>Actinomycetes</taxon>
        <taxon>Kitasatosporales</taxon>
        <taxon>Streptomycetaceae</taxon>
        <taxon>Streptodolium</taxon>
    </lineage>
</organism>
<proteinExistence type="inferred from homology"/>
<feature type="region of interest" description="Disordered" evidence="5">
    <location>
        <begin position="32"/>
        <end position="52"/>
    </location>
</feature>
<dbReference type="EMBL" id="JBEZFP010000004">
    <property type="protein sequence ID" value="MEU8132408.1"/>
    <property type="molecule type" value="Genomic_DNA"/>
</dbReference>
<evidence type="ECO:0000313" key="8">
    <source>
        <dbReference type="Proteomes" id="UP001551482"/>
    </source>
</evidence>
<dbReference type="PANTHER" id="PTHR35936">
    <property type="entry name" value="MEMBRANE-BOUND LYTIC MUREIN TRANSGLYCOSYLASE F"/>
    <property type="match status" value="1"/>
</dbReference>
<evidence type="ECO:0000256" key="4">
    <source>
        <dbReference type="RuleBase" id="RU003744"/>
    </source>
</evidence>
<keyword evidence="8" id="KW-1185">Reference proteome</keyword>
<dbReference type="Proteomes" id="UP001551482">
    <property type="component" value="Unassembled WGS sequence"/>
</dbReference>
<comment type="similarity">
    <text evidence="2 4">Belongs to the bacterial solute-binding protein 3 family.</text>
</comment>
<dbReference type="InterPro" id="IPR001638">
    <property type="entry name" value="Solute-binding_3/MltF_N"/>
</dbReference>
<accession>A0ABV3D9I9</accession>
<dbReference type="InterPro" id="IPR018313">
    <property type="entry name" value="SBP_3_CS"/>
</dbReference>
<dbReference type="CDD" id="cd01004">
    <property type="entry name" value="PBP2_MidA_like"/>
    <property type="match status" value="1"/>
</dbReference>
<name>A0ABV3D9I9_9ACTN</name>
<dbReference type="RefSeq" id="WP_358348174.1">
    <property type="nucleotide sequence ID" value="NZ_JBEZFP010000004.1"/>
</dbReference>
<dbReference type="Pfam" id="PF00497">
    <property type="entry name" value="SBP_bac_3"/>
    <property type="match status" value="1"/>
</dbReference>
<evidence type="ECO:0000256" key="1">
    <source>
        <dbReference type="ARBA" id="ARBA00004196"/>
    </source>
</evidence>